<gene>
    <name evidence="2" type="ORF">CFP75_09455</name>
</gene>
<dbReference type="OrthoDB" id="4951023at2"/>
<keyword evidence="1" id="KW-0812">Transmembrane</keyword>
<dbReference type="EMBL" id="NMQU01000025">
    <property type="protein sequence ID" value="OXM52673.1"/>
    <property type="molecule type" value="Genomic_DNA"/>
</dbReference>
<feature type="transmembrane region" description="Helical" evidence="1">
    <location>
        <begin position="39"/>
        <end position="61"/>
    </location>
</feature>
<evidence type="ECO:0000256" key="1">
    <source>
        <dbReference type="SAM" id="Phobius"/>
    </source>
</evidence>
<evidence type="ECO:0000313" key="2">
    <source>
        <dbReference type="EMBL" id="OXM52673.1"/>
    </source>
</evidence>
<comment type="caution">
    <text evidence="2">The sequence shown here is derived from an EMBL/GenBank/DDBJ whole genome shotgun (WGS) entry which is preliminary data.</text>
</comment>
<protein>
    <recommendedName>
        <fullName evidence="4">RDD family protein</fullName>
    </recommendedName>
</protein>
<organism evidence="2 3">
    <name type="scientific">Amycolatopsis alba DSM 44262</name>
    <dbReference type="NCBI Taxonomy" id="1125972"/>
    <lineage>
        <taxon>Bacteria</taxon>
        <taxon>Bacillati</taxon>
        <taxon>Actinomycetota</taxon>
        <taxon>Actinomycetes</taxon>
        <taxon>Pseudonocardiales</taxon>
        <taxon>Pseudonocardiaceae</taxon>
        <taxon>Amycolatopsis</taxon>
    </lineage>
</organism>
<feature type="transmembrane region" description="Helical" evidence="1">
    <location>
        <begin position="73"/>
        <end position="91"/>
    </location>
</feature>
<name>A0A229S171_AMYAL</name>
<proteinExistence type="predicted"/>
<keyword evidence="1" id="KW-0472">Membrane</keyword>
<dbReference type="RefSeq" id="WP_020630854.1">
    <property type="nucleotide sequence ID" value="NZ_KB913032.1"/>
</dbReference>
<dbReference type="AlphaFoldDB" id="A0A229S171"/>
<keyword evidence="1" id="KW-1133">Transmembrane helix</keyword>
<dbReference type="Proteomes" id="UP000215563">
    <property type="component" value="Unassembled WGS sequence"/>
</dbReference>
<sequence>MGESPKDRAVRVLGPRAAKRVTVFRDGTSYVEAGAGRQFVAWLVDFAVFVLGVVTGVLVLAGVDRTANLDGGLIALAMLAILFAVPMLYGVCYGNGRALGAVLAGTRLVRISGGGRIGKKAPWAMLIRTVLMPALLAAMHTWGGGAPGGSLARVSVDIGATGRLRAADVTR</sequence>
<evidence type="ECO:0008006" key="4">
    <source>
        <dbReference type="Google" id="ProtNLM"/>
    </source>
</evidence>
<keyword evidence="3" id="KW-1185">Reference proteome</keyword>
<evidence type="ECO:0000313" key="3">
    <source>
        <dbReference type="Proteomes" id="UP000215563"/>
    </source>
</evidence>
<reference evidence="2 3" key="1">
    <citation type="submission" date="2017-07" db="EMBL/GenBank/DDBJ databases">
        <title>Amycolatopsis alba DSM 44262 Genome sequencing and assembly.</title>
        <authorList>
            <person name="Kaur N."/>
            <person name="Mayilraj S."/>
        </authorList>
    </citation>
    <scope>NUCLEOTIDE SEQUENCE [LARGE SCALE GENOMIC DNA]</scope>
    <source>
        <strain evidence="2 3">DSM 44262</strain>
    </source>
</reference>
<accession>A0A229S171</accession>